<name>A0A813IYF4_POLGL</name>
<sequence>RKRFRELRGSKMTRVVLFAQDDTAAAACLGPLAARNCRVLAFGAGEATSIFARRCVELGFGFANALEEDVVNGALASFKADLTVCVPDISGKLPKALESAGTGKYIIRAR</sequence>
<gene>
    <name evidence="1" type="ORF">PGLA2088_LOCUS13772</name>
</gene>
<accession>A0A813IYF4</accession>
<dbReference type="AlphaFoldDB" id="A0A813IYF4"/>
<organism evidence="1 2">
    <name type="scientific">Polarella glacialis</name>
    <name type="common">Dinoflagellate</name>
    <dbReference type="NCBI Taxonomy" id="89957"/>
    <lineage>
        <taxon>Eukaryota</taxon>
        <taxon>Sar</taxon>
        <taxon>Alveolata</taxon>
        <taxon>Dinophyceae</taxon>
        <taxon>Suessiales</taxon>
        <taxon>Suessiaceae</taxon>
        <taxon>Polarella</taxon>
    </lineage>
</organism>
<feature type="non-terminal residue" evidence="1">
    <location>
        <position position="110"/>
    </location>
</feature>
<feature type="non-terminal residue" evidence="1">
    <location>
        <position position="1"/>
    </location>
</feature>
<dbReference type="EMBL" id="CAJNNW010016610">
    <property type="protein sequence ID" value="CAE8659473.1"/>
    <property type="molecule type" value="Genomic_DNA"/>
</dbReference>
<evidence type="ECO:0000313" key="2">
    <source>
        <dbReference type="Proteomes" id="UP000626109"/>
    </source>
</evidence>
<protein>
    <submittedName>
        <fullName evidence="1">Uncharacterized protein</fullName>
    </submittedName>
</protein>
<dbReference type="Proteomes" id="UP000626109">
    <property type="component" value="Unassembled WGS sequence"/>
</dbReference>
<proteinExistence type="predicted"/>
<comment type="caution">
    <text evidence="1">The sequence shown here is derived from an EMBL/GenBank/DDBJ whole genome shotgun (WGS) entry which is preliminary data.</text>
</comment>
<evidence type="ECO:0000313" key="1">
    <source>
        <dbReference type="EMBL" id="CAE8659473.1"/>
    </source>
</evidence>
<reference evidence="1" key="1">
    <citation type="submission" date="2021-02" db="EMBL/GenBank/DDBJ databases">
        <authorList>
            <person name="Dougan E. K."/>
            <person name="Rhodes N."/>
            <person name="Thang M."/>
            <person name="Chan C."/>
        </authorList>
    </citation>
    <scope>NUCLEOTIDE SEQUENCE</scope>
</reference>